<dbReference type="Pfam" id="PF13439">
    <property type="entry name" value="Glyco_transf_4"/>
    <property type="match status" value="1"/>
</dbReference>
<feature type="domain" description="Glycosyltransferase subfamily 4-like N-terminal" evidence="4">
    <location>
        <begin position="44"/>
        <end position="180"/>
    </location>
</feature>
<dbReference type="RefSeq" id="WP_094571423.1">
    <property type="nucleotide sequence ID" value="NZ_CP022743.1"/>
</dbReference>
<evidence type="ECO:0008006" key="7">
    <source>
        <dbReference type="Google" id="ProtNLM"/>
    </source>
</evidence>
<dbReference type="KEGG" id="muc:MuYL_3302"/>
<keyword evidence="2" id="KW-0808">Transferase</keyword>
<name>A0A223NZ82_9SPHI</name>
<evidence type="ECO:0000259" key="3">
    <source>
        <dbReference type="Pfam" id="PF00534"/>
    </source>
</evidence>
<accession>A0A223NZ82</accession>
<keyword evidence="1" id="KW-0328">Glycosyltransferase</keyword>
<dbReference type="PANTHER" id="PTHR12526:SF510">
    <property type="entry name" value="D-INOSITOL 3-PHOSPHATE GLYCOSYLTRANSFERASE"/>
    <property type="match status" value="1"/>
</dbReference>
<dbReference type="PANTHER" id="PTHR12526">
    <property type="entry name" value="GLYCOSYLTRANSFERASE"/>
    <property type="match status" value="1"/>
</dbReference>
<dbReference type="InterPro" id="IPR001296">
    <property type="entry name" value="Glyco_trans_1"/>
</dbReference>
<evidence type="ECO:0000256" key="1">
    <source>
        <dbReference type="ARBA" id="ARBA00022676"/>
    </source>
</evidence>
<evidence type="ECO:0000256" key="2">
    <source>
        <dbReference type="ARBA" id="ARBA00022679"/>
    </source>
</evidence>
<feature type="domain" description="Glycosyl transferase family 1" evidence="3">
    <location>
        <begin position="193"/>
        <end position="331"/>
    </location>
</feature>
<protein>
    <recommendedName>
        <fullName evidence="7">Glycosyl transferase family 1 domain-containing protein</fullName>
    </recommendedName>
</protein>
<reference evidence="5 6" key="1">
    <citation type="submission" date="2017-08" db="EMBL/GenBank/DDBJ databases">
        <title>Complete genome sequence of Mucilaginibacter sp. strain BJC16-A31.</title>
        <authorList>
            <consortium name="Henan University of Science and Technology"/>
            <person name="You X."/>
        </authorList>
    </citation>
    <scope>NUCLEOTIDE SEQUENCE [LARGE SCALE GENOMIC DNA]</scope>
    <source>
        <strain evidence="5 6">BJC16-A31</strain>
    </source>
</reference>
<dbReference type="Proteomes" id="UP000215002">
    <property type="component" value="Chromosome"/>
</dbReference>
<proteinExistence type="predicted"/>
<dbReference type="AlphaFoldDB" id="A0A223NZ82"/>
<evidence type="ECO:0000313" key="5">
    <source>
        <dbReference type="EMBL" id="ASU35187.1"/>
    </source>
</evidence>
<dbReference type="InterPro" id="IPR028098">
    <property type="entry name" value="Glyco_trans_4-like_N"/>
</dbReference>
<dbReference type="SUPFAM" id="SSF53756">
    <property type="entry name" value="UDP-Glycosyltransferase/glycogen phosphorylase"/>
    <property type="match status" value="1"/>
</dbReference>
<dbReference type="CDD" id="cd03801">
    <property type="entry name" value="GT4_PimA-like"/>
    <property type="match status" value="1"/>
</dbReference>
<gene>
    <name evidence="5" type="ORF">MuYL_3302</name>
</gene>
<keyword evidence="6" id="KW-1185">Reference proteome</keyword>
<dbReference type="EMBL" id="CP022743">
    <property type="protein sequence ID" value="ASU35187.1"/>
    <property type="molecule type" value="Genomic_DNA"/>
</dbReference>
<dbReference type="GO" id="GO:0016757">
    <property type="term" value="F:glycosyltransferase activity"/>
    <property type="evidence" value="ECO:0007669"/>
    <property type="project" value="UniProtKB-KW"/>
</dbReference>
<dbReference type="Pfam" id="PF00534">
    <property type="entry name" value="Glycos_transf_1"/>
    <property type="match status" value="1"/>
</dbReference>
<organism evidence="5 6">
    <name type="scientific">Mucilaginibacter xinganensis</name>
    <dbReference type="NCBI Taxonomy" id="1234841"/>
    <lineage>
        <taxon>Bacteria</taxon>
        <taxon>Pseudomonadati</taxon>
        <taxon>Bacteroidota</taxon>
        <taxon>Sphingobacteriia</taxon>
        <taxon>Sphingobacteriales</taxon>
        <taxon>Sphingobacteriaceae</taxon>
        <taxon>Mucilaginibacter</taxon>
    </lineage>
</organism>
<dbReference type="OrthoDB" id="1116389at2"/>
<evidence type="ECO:0000259" key="4">
    <source>
        <dbReference type="Pfam" id="PF13439"/>
    </source>
</evidence>
<sequence length="352" mass="39928">MKHKKQTLVILSPGFPKDKSDTACLPPQQVFVKALKEVCPGLNIIVLTFQYPFFASSYEWHGVTVISIGGKDKGRIFRLLTWRKAWLALKLLHQQYQITGLLSFWLGECAFVGSRFAKKHGLLHYSWLLGQDAKKYNKYFKWIKPNGEQLIALSDFIVKELQKNYGVTPLHVIPVGVDTTLFSAAATRRHIDVLGAGALIPLKQYHLFVESISYLKEFHPGIKAVICGKGPDLDWLRSLTHAKGLDNNITFKGELPHKEVLKLMQHSKVFLHPSNYEGFGAVLCEALYGGAQVVSFVKPMEKNYRHHHVVNSHDEMNTRLLSLLNDKKLDHEPVLMCTIQQVAKNMISLFVD</sequence>
<evidence type="ECO:0000313" key="6">
    <source>
        <dbReference type="Proteomes" id="UP000215002"/>
    </source>
</evidence>
<dbReference type="Gene3D" id="3.40.50.2000">
    <property type="entry name" value="Glycogen Phosphorylase B"/>
    <property type="match status" value="2"/>
</dbReference>